<dbReference type="InterPro" id="IPR036047">
    <property type="entry name" value="F-box-like_dom_sf"/>
</dbReference>
<dbReference type="PROSITE" id="PS50181">
    <property type="entry name" value="FBOX"/>
    <property type="match status" value="1"/>
</dbReference>
<feature type="domain" description="F-box" evidence="1">
    <location>
        <begin position="38"/>
        <end position="84"/>
    </location>
</feature>
<evidence type="ECO:0000313" key="2">
    <source>
        <dbReference type="EMBL" id="CAF4124197.1"/>
    </source>
</evidence>
<feature type="non-terminal residue" evidence="2">
    <location>
        <position position="264"/>
    </location>
</feature>
<dbReference type="SMART" id="SM00256">
    <property type="entry name" value="FBOX"/>
    <property type="match status" value="1"/>
</dbReference>
<evidence type="ECO:0000259" key="1">
    <source>
        <dbReference type="PROSITE" id="PS50181"/>
    </source>
</evidence>
<proteinExistence type="predicted"/>
<dbReference type="SUPFAM" id="SSF81383">
    <property type="entry name" value="F-box domain"/>
    <property type="match status" value="1"/>
</dbReference>
<dbReference type="Proteomes" id="UP000663881">
    <property type="component" value="Unassembled WGS sequence"/>
</dbReference>
<dbReference type="Pfam" id="PF12937">
    <property type="entry name" value="F-box-like"/>
    <property type="match status" value="1"/>
</dbReference>
<dbReference type="InterPro" id="IPR001810">
    <property type="entry name" value="F-box_dom"/>
</dbReference>
<dbReference type="AlphaFoldDB" id="A0A819WIL4"/>
<name>A0A819WIL4_9BILA</name>
<dbReference type="Gene3D" id="1.20.1280.50">
    <property type="match status" value="1"/>
</dbReference>
<dbReference type="Pfam" id="PF07173">
    <property type="entry name" value="GRDP-like"/>
    <property type="match status" value="1"/>
</dbReference>
<dbReference type="PANTHER" id="PTHR34365">
    <property type="entry name" value="ENOLASE (DUF1399)"/>
    <property type="match status" value="1"/>
</dbReference>
<dbReference type="PANTHER" id="PTHR34365:SF7">
    <property type="entry name" value="GLYCINE-RICH DOMAIN-CONTAINING PROTEIN 1"/>
    <property type="match status" value="1"/>
</dbReference>
<evidence type="ECO:0000313" key="3">
    <source>
        <dbReference type="Proteomes" id="UP000663881"/>
    </source>
</evidence>
<accession>A0A819WIL4</accession>
<protein>
    <recommendedName>
        <fullName evidence="1">F-box domain-containing protein</fullName>
    </recommendedName>
</protein>
<dbReference type="InterPro" id="IPR009836">
    <property type="entry name" value="GRDP-like"/>
</dbReference>
<sequence>MQWSSKRKIINELPRRSPPKITWQHSWSSDETKDGLENSHFRTIPTEVMLDIFKYLSVHDLGNISLACRSFKMIVDQDEIWKLKCKSSTKLHSKSYKEIYIDWMYEKYLRNIELEEVEAHYHETSMHVACGMRSRPPQYPVRPEGKHRFQSIGGFKQHPNESQDMTIDLSVDVDKTAVELISLLKKASQFQPQWRQSSIIKQMMTRYYRFMQLKALSPNNILLIPTLDIEIIWQTHLLRPQMYRDDCMRLFHRIIDHSLLTNEM</sequence>
<organism evidence="2 3">
    <name type="scientific">Adineta steineri</name>
    <dbReference type="NCBI Taxonomy" id="433720"/>
    <lineage>
        <taxon>Eukaryota</taxon>
        <taxon>Metazoa</taxon>
        <taxon>Spiralia</taxon>
        <taxon>Gnathifera</taxon>
        <taxon>Rotifera</taxon>
        <taxon>Eurotatoria</taxon>
        <taxon>Bdelloidea</taxon>
        <taxon>Adinetida</taxon>
        <taxon>Adinetidae</taxon>
        <taxon>Adineta</taxon>
    </lineage>
</organism>
<reference evidence="2" key="1">
    <citation type="submission" date="2021-02" db="EMBL/GenBank/DDBJ databases">
        <authorList>
            <person name="Nowell W R."/>
        </authorList>
    </citation>
    <scope>NUCLEOTIDE SEQUENCE</scope>
</reference>
<gene>
    <name evidence="2" type="ORF">OKA104_LOCUS36897</name>
</gene>
<dbReference type="EMBL" id="CAJOAY010005920">
    <property type="protein sequence ID" value="CAF4124197.1"/>
    <property type="molecule type" value="Genomic_DNA"/>
</dbReference>
<comment type="caution">
    <text evidence="2">The sequence shown here is derived from an EMBL/GenBank/DDBJ whole genome shotgun (WGS) entry which is preliminary data.</text>
</comment>